<dbReference type="InterPro" id="IPR053204">
    <property type="entry name" value="Oxopyrrolidines_Biosynth-assoc"/>
</dbReference>
<dbReference type="PANTHER" id="PTHR38797:SF4">
    <property type="entry name" value="NUCLEAR PORE COMPLEX PROTEIN NUP85"/>
    <property type="match status" value="1"/>
</dbReference>
<dbReference type="GeneID" id="85365911"/>
<evidence type="ECO:0000313" key="1">
    <source>
        <dbReference type="EMBL" id="KAK0457428.1"/>
    </source>
</evidence>
<dbReference type="PANTHER" id="PTHR38797">
    <property type="entry name" value="NUCLEAR PORE COMPLEX PROTEIN NUP85-RELATED"/>
    <property type="match status" value="1"/>
</dbReference>
<evidence type="ECO:0000313" key="2">
    <source>
        <dbReference type="Proteomes" id="UP001175211"/>
    </source>
</evidence>
<proteinExistence type="predicted"/>
<protein>
    <submittedName>
        <fullName evidence="1">Uncharacterized protein</fullName>
    </submittedName>
</protein>
<dbReference type="Proteomes" id="UP001175211">
    <property type="component" value="Unassembled WGS sequence"/>
</dbReference>
<gene>
    <name evidence="1" type="ORF">EV420DRAFT_493228</name>
</gene>
<dbReference type="AlphaFoldDB" id="A0AA39N4R9"/>
<keyword evidence="2" id="KW-1185">Reference proteome</keyword>
<dbReference type="InterPro" id="IPR022085">
    <property type="entry name" value="OpdG"/>
</dbReference>
<dbReference type="RefSeq" id="XP_060329740.1">
    <property type="nucleotide sequence ID" value="XM_060482363.1"/>
</dbReference>
<comment type="caution">
    <text evidence="1">The sequence shown here is derived from an EMBL/GenBank/DDBJ whole genome shotgun (WGS) entry which is preliminary data.</text>
</comment>
<accession>A0AA39N4R9</accession>
<dbReference type="Pfam" id="PF12311">
    <property type="entry name" value="DUF3632"/>
    <property type="match status" value="1"/>
</dbReference>
<reference evidence="1" key="1">
    <citation type="submission" date="2023-06" db="EMBL/GenBank/DDBJ databases">
        <authorList>
            <consortium name="Lawrence Berkeley National Laboratory"/>
            <person name="Ahrendt S."/>
            <person name="Sahu N."/>
            <person name="Indic B."/>
            <person name="Wong-Bajracharya J."/>
            <person name="Merenyi Z."/>
            <person name="Ke H.-M."/>
            <person name="Monk M."/>
            <person name="Kocsube S."/>
            <person name="Drula E."/>
            <person name="Lipzen A."/>
            <person name="Balint B."/>
            <person name="Henrissat B."/>
            <person name="Andreopoulos B."/>
            <person name="Martin F.M."/>
            <person name="Harder C.B."/>
            <person name="Rigling D."/>
            <person name="Ford K.L."/>
            <person name="Foster G.D."/>
            <person name="Pangilinan J."/>
            <person name="Papanicolaou A."/>
            <person name="Barry K."/>
            <person name="LaButti K."/>
            <person name="Viragh M."/>
            <person name="Koriabine M."/>
            <person name="Yan M."/>
            <person name="Riley R."/>
            <person name="Champramary S."/>
            <person name="Plett K.L."/>
            <person name="Tsai I.J."/>
            <person name="Slot J."/>
            <person name="Sipos G."/>
            <person name="Plett J."/>
            <person name="Nagy L.G."/>
            <person name="Grigoriev I.V."/>
        </authorList>
    </citation>
    <scope>NUCLEOTIDE SEQUENCE</scope>
    <source>
        <strain evidence="1">CCBAS 213</strain>
    </source>
</reference>
<name>A0AA39N4R9_ARMTA</name>
<sequence length="271" mass="30953">MEPTGETQLASIDAYLVGRVNLAVTAEALTQWARDPKHFGDDAEGRLWDLWSAINDRAERTKSSDDILHSKLVELVDAIKHQESPTNDAGEKSKCWGLTLWEDLPIFGANMRECWNFFDAKEDAERASKRERWVNLNAFVARLTAARVSDFELYAIWQLRDALEEPTEESENGGEMIDKSLDAKIPAAVQWILYCGELIYTSEREFETGPSVGDPAKGGELWKGDKRGFCQERWHFWKKRFAELQHYEGLLPETRLLASKAVQVMEGIEKK</sequence>
<organism evidence="1 2">
    <name type="scientific">Armillaria tabescens</name>
    <name type="common">Ringless honey mushroom</name>
    <name type="synonym">Agaricus tabescens</name>
    <dbReference type="NCBI Taxonomy" id="1929756"/>
    <lineage>
        <taxon>Eukaryota</taxon>
        <taxon>Fungi</taxon>
        <taxon>Dikarya</taxon>
        <taxon>Basidiomycota</taxon>
        <taxon>Agaricomycotina</taxon>
        <taxon>Agaricomycetes</taxon>
        <taxon>Agaricomycetidae</taxon>
        <taxon>Agaricales</taxon>
        <taxon>Marasmiineae</taxon>
        <taxon>Physalacriaceae</taxon>
        <taxon>Desarmillaria</taxon>
    </lineage>
</organism>
<dbReference type="EMBL" id="JAUEPS010000021">
    <property type="protein sequence ID" value="KAK0457428.1"/>
    <property type="molecule type" value="Genomic_DNA"/>
</dbReference>